<evidence type="ECO:0000313" key="1">
    <source>
        <dbReference type="EMBL" id="SBS95658.1"/>
    </source>
</evidence>
<name>A0A1A8WUX1_PLAOA</name>
<dbReference type="EMBL" id="FLQU01002123">
    <property type="protein sequence ID" value="SBS95658.1"/>
    <property type="molecule type" value="Genomic_DNA"/>
</dbReference>
<gene>
    <name evidence="1" type="ORF">POVCU2_0097690</name>
</gene>
<proteinExistence type="predicted"/>
<accession>A0A1A8WUX1</accession>
<organism evidence="1 2">
    <name type="scientific">Plasmodium ovale curtisi</name>
    <dbReference type="NCBI Taxonomy" id="864141"/>
    <lineage>
        <taxon>Eukaryota</taxon>
        <taxon>Sar</taxon>
        <taxon>Alveolata</taxon>
        <taxon>Apicomplexa</taxon>
        <taxon>Aconoidasida</taxon>
        <taxon>Haemosporida</taxon>
        <taxon>Plasmodiidae</taxon>
        <taxon>Plasmodium</taxon>
        <taxon>Plasmodium (Plasmodium)</taxon>
    </lineage>
</organism>
<protein>
    <submittedName>
        <fullName evidence="1">Uncharacterized protein</fullName>
    </submittedName>
</protein>
<dbReference type="Proteomes" id="UP000078560">
    <property type="component" value="Unassembled WGS sequence"/>
</dbReference>
<evidence type="ECO:0000313" key="2">
    <source>
        <dbReference type="Proteomes" id="UP000078560"/>
    </source>
</evidence>
<dbReference type="AlphaFoldDB" id="A0A1A8WUX1"/>
<sequence>MRFSLTTSVVTADHGVKVALSTMLVGYKNGDVCSDGEDTYERTNEKSPRLKKKWNKLRYAVQIMENTKSTHCNVY</sequence>
<reference evidence="2" key="1">
    <citation type="submission" date="2016-05" db="EMBL/GenBank/DDBJ databases">
        <authorList>
            <person name="Naeem Raeece"/>
        </authorList>
    </citation>
    <scope>NUCLEOTIDE SEQUENCE [LARGE SCALE GENOMIC DNA]</scope>
</reference>